<keyword evidence="3" id="KW-0677">Repeat</keyword>
<dbReference type="PROSITE" id="PS00678">
    <property type="entry name" value="WD_REPEATS_1"/>
    <property type="match status" value="2"/>
</dbReference>
<evidence type="ECO:0000259" key="7">
    <source>
        <dbReference type="Pfam" id="PF12265"/>
    </source>
</evidence>
<dbReference type="InterPro" id="IPR020472">
    <property type="entry name" value="WD40_PAC1"/>
</dbReference>
<sequence>MDTYTTWKKNARLLYRQLHTSALLWPSPSVDWLPDTLDPNGRYPQHRILLGTESNLVNATESLLITGTSLPNFQHPSFHEVGNFDYSSELNEFRSSLPIEKQRHTNELIRPTGPAGTAGTVPPRERLNPQSTETSELQTQLHSIAAGTSADAAADLGGDMQQQAHVSNSIGLIQRIPHCGDITTIRHCPQNPDLIATASSNGKARVFDRTRKPLGLTNTETYEDTADIVFDFHSDDLWTVAWNHVKAYTLATGANDSTIAIWDLNRQFTSPESKNSTCTMTSPHKVFANVHQDGVNSVAWIPTHDSLLLSAGEDGNCRLWDTRGKCDSAVVELASCNVSVNSIDIDKAHPFSFAAGDSAGHIHFMDLRQTSSPLTTKKDTHSSSVTVVKYHPSKSILATASMDSTAVLWSPLSEPLFTHRGHILPVNDLAFAPLQERILVATASNDNSKFLSFTLIAALLIAAFVLTPNEHRKKLLTPVEKLYNPDKSKAISDSDKVMVIPDNAQLQELNVHKDKKHPNQLIPESH</sequence>
<dbReference type="Pfam" id="PF00400">
    <property type="entry name" value="WD40"/>
    <property type="match status" value="3"/>
</dbReference>
<feature type="repeat" description="WD" evidence="6">
    <location>
        <begin position="288"/>
        <end position="323"/>
    </location>
</feature>
<dbReference type="InterPro" id="IPR001680">
    <property type="entry name" value="WD40_rpt"/>
</dbReference>
<dbReference type="InterPro" id="IPR015943">
    <property type="entry name" value="WD40/YVTN_repeat-like_dom_sf"/>
</dbReference>
<gene>
    <name evidence="8" type="ORF">BOH78_0381</name>
</gene>
<proteinExistence type="predicted"/>
<dbReference type="PROSITE" id="PS50082">
    <property type="entry name" value="WD_REPEATS_2"/>
    <property type="match status" value="3"/>
</dbReference>
<evidence type="ECO:0000256" key="3">
    <source>
        <dbReference type="ARBA" id="ARBA00022737"/>
    </source>
</evidence>
<dbReference type="PRINTS" id="PR00320">
    <property type="entry name" value="GPROTEINBRPT"/>
</dbReference>
<keyword evidence="2 6" id="KW-0853">WD repeat</keyword>
<dbReference type="Pfam" id="PF12265">
    <property type="entry name" value="CAF1C_H4-bd"/>
    <property type="match status" value="1"/>
</dbReference>
<comment type="subcellular location">
    <subcellularLocation>
        <location evidence="1">Nucleus</location>
    </subcellularLocation>
</comment>
<reference evidence="9" key="1">
    <citation type="journal article" date="2017" name="Genome Announc.">
        <title>Genome sequences of Cyberlindnera fabianii 65, Pichia kudriavzevii 129, and Saccharomyces cerevisiae 131 isolated from fermented masau fruits in Zimbabwe.</title>
        <authorList>
            <person name="van Rijswijck I.M.H."/>
            <person name="Derks M.F.L."/>
            <person name="Abee T."/>
            <person name="de Ridder D."/>
            <person name="Smid E.J."/>
        </authorList>
    </citation>
    <scope>NUCLEOTIDE SEQUENCE [LARGE SCALE GENOMIC DNA]</scope>
    <source>
        <strain evidence="9">129</strain>
    </source>
</reference>
<feature type="repeat" description="WD" evidence="6">
    <location>
        <begin position="230"/>
        <end position="265"/>
    </location>
</feature>
<dbReference type="Proteomes" id="UP000189274">
    <property type="component" value="Unassembled WGS sequence"/>
</dbReference>
<comment type="caution">
    <text evidence="8">The sequence shown here is derived from an EMBL/GenBank/DDBJ whole genome shotgun (WGS) entry which is preliminary data.</text>
</comment>
<dbReference type="VEuPathDB" id="FungiDB:C5L36_0B08760"/>
<feature type="domain" description="Histone-binding protein RBBP4-like N-terminal" evidence="7">
    <location>
        <begin position="2"/>
        <end position="72"/>
    </location>
</feature>
<name>A0A1V2LVQ6_PICKU</name>
<feature type="non-terminal residue" evidence="8">
    <location>
        <position position="526"/>
    </location>
</feature>
<dbReference type="InterPro" id="IPR050459">
    <property type="entry name" value="WD_repeat_RBAP46/RBAP48/MSI1"/>
</dbReference>
<dbReference type="SMART" id="SM00320">
    <property type="entry name" value="WD40"/>
    <property type="match status" value="5"/>
</dbReference>
<keyword evidence="8" id="KW-0808">Transferase</keyword>
<evidence type="ECO:0000256" key="2">
    <source>
        <dbReference type="ARBA" id="ARBA00022574"/>
    </source>
</evidence>
<keyword evidence="5" id="KW-0539">Nucleus</keyword>
<dbReference type="AlphaFoldDB" id="A0A1V2LVQ6"/>
<dbReference type="InterPro" id="IPR022052">
    <property type="entry name" value="Histone-bd_RBBP4-like_N"/>
</dbReference>
<dbReference type="PANTHER" id="PTHR22850">
    <property type="entry name" value="WD40 REPEAT FAMILY"/>
    <property type="match status" value="1"/>
</dbReference>
<dbReference type="SUPFAM" id="SSF50978">
    <property type="entry name" value="WD40 repeat-like"/>
    <property type="match status" value="1"/>
</dbReference>
<protein>
    <submittedName>
        <fullName evidence="8">Histone acetyltransferase type B subunit 2</fullName>
    </submittedName>
</protein>
<organism evidence="8 9">
    <name type="scientific">Pichia kudriavzevii</name>
    <name type="common">Yeast</name>
    <name type="synonym">Issatchenkia orientalis</name>
    <dbReference type="NCBI Taxonomy" id="4909"/>
    <lineage>
        <taxon>Eukaryota</taxon>
        <taxon>Fungi</taxon>
        <taxon>Dikarya</taxon>
        <taxon>Ascomycota</taxon>
        <taxon>Saccharomycotina</taxon>
        <taxon>Pichiomycetes</taxon>
        <taxon>Pichiales</taxon>
        <taxon>Pichiaceae</taxon>
        <taxon>Pichia</taxon>
    </lineage>
</organism>
<dbReference type="EMBL" id="MQVM01000002">
    <property type="protein sequence ID" value="ONH77352.1"/>
    <property type="molecule type" value="Genomic_DNA"/>
</dbReference>
<dbReference type="InterPro" id="IPR019775">
    <property type="entry name" value="WD40_repeat_CS"/>
</dbReference>
<evidence type="ECO:0000256" key="1">
    <source>
        <dbReference type="ARBA" id="ARBA00004123"/>
    </source>
</evidence>
<accession>A0A1V2LVQ6</accession>
<dbReference type="GO" id="GO:0005634">
    <property type="term" value="C:nucleus"/>
    <property type="evidence" value="ECO:0007669"/>
    <property type="project" value="UniProtKB-SubCell"/>
</dbReference>
<evidence type="ECO:0000256" key="5">
    <source>
        <dbReference type="ARBA" id="ARBA00023242"/>
    </source>
</evidence>
<dbReference type="GO" id="GO:0006325">
    <property type="term" value="P:chromatin organization"/>
    <property type="evidence" value="ECO:0007669"/>
    <property type="project" value="UniProtKB-KW"/>
</dbReference>
<dbReference type="InterPro" id="IPR036322">
    <property type="entry name" value="WD40_repeat_dom_sf"/>
</dbReference>
<dbReference type="PROSITE" id="PS50294">
    <property type="entry name" value="WD_REPEATS_REGION"/>
    <property type="match status" value="3"/>
</dbReference>
<feature type="repeat" description="WD" evidence="6">
    <location>
        <begin position="378"/>
        <end position="410"/>
    </location>
</feature>
<dbReference type="GO" id="GO:0016740">
    <property type="term" value="F:transferase activity"/>
    <property type="evidence" value="ECO:0007669"/>
    <property type="project" value="UniProtKB-KW"/>
</dbReference>
<keyword evidence="4" id="KW-0156">Chromatin regulator</keyword>
<evidence type="ECO:0000313" key="9">
    <source>
        <dbReference type="Proteomes" id="UP000189274"/>
    </source>
</evidence>
<evidence type="ECO:0000313" key="8">
    <source>
        <dbReference type="EMBL" id="ONH77352.1"/>
    </source>
</evidence>
<evidence type="ECO:0000256" key="4">
    <source>
        <dbReference type="ARBA" id="ARBA00022853"/>
    </source>
</evidence>
<dbReference type="Gene3D" id="2.130.10.10">
    <property type="entry name" value="YVTN repeat-like/Quinoprotein amine dehydrogenase"/>
    <property type="match status" value="1"/>
</dbReference>
<evidence type="ECO:0000256" key="6">
    <source>
        <dbReference type="PROSITE-ProRule" id="PRU00221"/>
    </source>
</evidence>